<evidence type="ECO:0000256" key="6">
    <source>
        <dbReference type="SAM" id="Phobius"/>
    </source>
</evidence>
<name>A0ABW3UUM1_9BACL</name>
<proteinExistence type="predicted"/>
<feature type="domain" description="Major facilitator superfamily (MFS) profile" evidence="7">
    <location>
        <begin position="4"/>
        <end position="387"/>
    </location>
</feature>
<feature type="transmembrane region" description="Helical" evidence="6">
    <location>
        <begin position="298"/>
        <end position="318"/>
    </location>
</feature>
<feature type="transmembrane region" description="Helical" evidence="6">
    <location>
        <begin position="210"/>
        <end position="232"/>
    </location>
</feature>
<keyword evidence="5 6" id="KW-0472">Membrane</keyword>
<comment type="subcellular location">
    <subcellularLocation>
        <location evidence="1">Cell membrane</location>
        <topology evidence="1">Multi-pass membrane protein</topology>
    </subcellularLocation>
</comment>
<gene>
    <name evidence="8" type="ORF">ACFQ4B_23845</name>
</gene>
<sequence>MKYRFGYLLCALFLASLNLRPAISSISPLLETIRNDLGMNGSVASLLTSIPVLCMGVFSPLAVKLSSRWGLERILTLSLIVIGLGTVLRFSSGSSALLLVTAFLSGLGIAICGPLLSGFIKKYFADRAASIVGIYSMALVLGAALSAGLSVPLQSVMHGSWKASLAIWALFAIIALPIWIQLSLREKRAAGAAQGVASNESRLPLRSKRAWLLTAFFGLMAWMFYSMTAWLAPAMVSLGYDKGFAGGMLTLFTVIQIPVSFFLPMLIARFPKRMYWLLGCALLELAGVILFITHANPWLIVILLGLGAGGLFPMALMLPIEETDSAEAASALSAMNQSGGYIVGSLGPLFVGWVHDKWGGFEQAFGGLAVLIVIMLVLQLNIGNKRKQTPAKPAAQMKAEVSRS</sequence>
<keyword evidence="9" id="KW-1185">Reference proteome</keyword>
<protein>
    <submittedName>
        <fullName evidence="8">CynX/NimT family MFS transporter</fullName>
    </submittedName>
</protein>
<dbReference type="EMBL" id="JBHTLU010000031">
    <property type="protein sequence ID" value="MFD1223159.1"/>
    <property type="molecule type" value="Genomic_DNA"/>
</dbReference>
<dbReference type="InterPro" id="IPR011701">
    <property type="entry name" value="MFS"/>
</dbReference>
<feature type="transmembrane region" description="Helical" evidence="6">
    <location>
        <begin position="361"/>
        <end position="382"/>
    </location>
</feature>
<dbReference type="SUPFAM" id="SSF103473">
    <property type="entry name" value="MFS general substrate transporter"/>
    <property type="match status" value="1"/>
</dbReference>
<feature type="transmembrane region" description="Helical" evidence="6">
    <location>
        <begin position="43"/>
        <end position="62"/>
    </location>
</feature>
<dbReference type="Pfam" id="PF07690">
    <property type="entry name" value="MFS_1"/>
    <property type="match status" value="1"/>
</dbReference>
<reference evidence="9" key="1">
    <citation type="journal article" date="2019" name="Int. J. Syst. Evol. Microbiol.">
        <title>The Global Catalogue of Microorganisms (GCM) 10K type strain sequencing project: providing services to taxonomists for standard genome sequencing and annotation.</title>
        <authorList>
            <consortium name="The Broad Institute Genomics Platform"/>
            <consortium name="The Broad Institute Genome Sequencing Center for Infectious Disease"/>
            <person name="Wu L."/>
            <person name="Ma J."/>
        </authorList>
    </citation>
    <scope>NUCLEOTIDE SEQUENCE [LARGE SCALE GENOMIC DNA]</scope>
    <source>
        <strain evidence="9">CCUG 53270</strain>
    </source>
</reference>
<evidence type="ECO:0000313" key="9">
    <source>
        <dbReference type="Proteomes" id="UP001597180"/>
    </source>
</evidence>
<feature type="transmembrane region" description="Helical" evidence="6">
    <location>
        <begin position="132"/>
        <end position="153"/>
    </location>
</feature>
<dbReference type="PROSITE" id="PS50850">
    <property type="entry name" value="MFS"/>
    <property type="match status" value="1"/>
</dbReference>
<keyword evidence="2" id="KW-0813">Transport</keyword>
<feature type="transmembrane region" description="Helical" evidence="6">
    <location>
        <begin position="165"/>
        <end position="184"/>
    </location>
</feature>
<dbReference type="InterPro" id="IPR020846">
    <property type="entry name" value="MFS_dom"/>
</dbReference>
<evidence type="ECO:0000256" key="4">
    <source>
        <dbReference type="ARBA" id="ARBA00022989"/>
    </source>
</evidence>
<dbReference type="InterPro" id="IPR052524">
    <property type="entry name" value="MFS_Cyanate_Porter"/>
</dbReference>
<organism evidence="8 9">
    <name type="scientific">Paenibacillus vulneris</name>
    <dbReference type="NCBI Taxonomy" id="1133364"/>
    <lineage>
        <taxon>Bacteria</taxon>
        <taxon>Bacillati</taxon>
        <taxon>Bacillota</taxon>
        <taxon>Bacilli</taxon>
        <taxon>Bacillales</taxon>
        <taxon>Paenibacillaceae</taxon>
        <taxon>Paenibacillus</taxon>
    </lineage>
</organism>
<dbReference type="RefSeq" id="WP_345589238.1">
    <property type="nucleotide sequence ID" value="NZ_BAABJG010000015.1"/>
</dbReference>
<comment type="caution">
    <text evidence="8">The sequence shown here is derived from an EMBL/GenBank/DDBJ whole genome shotgun (WGS) entry which is preliminary data.</text>
</comment>
<evidence type="ECO:0000256" key="3">
    <source>
        <dbReference type="ARBA" id="ARBA00022692"/>
    </source>
</evidence>
<dbReference type="InterPro" id="IPR036259">
    <property type="entry name" value="MFS_trans_sf"/>
</dbReference>
<keyword evidence="3 6" id="KW-0812">Transmembrane</keyword>
<feature type="transmembrane region" description="Helical" evidence="6">
    <location>
        <begin position="339"/>
        <end position="355"/>
    </location>
</feature>
<dbReference type="PANTHER" id="PTHR23523:SF2">
    <property type="entry name" value="2-NITROIMIDAZOLE TRANSPORTER"/>
    <property type="match status" value="1"/>
</dbReference>
<evidence type="ECO:0000259" key="7">
    <source>
        <dbReference type="PROSITE" id="PS50850"/>
    </source>
</evidence>
<accession>A0ABW3UUM1</accession>
<evidence type="ECO:0000313" key="8">
    <source>
        <dbReference type="EMBL" id="MFD1223159.1"/>
    </source>
</evidence>
<dbReference type="Gene3D" id="1.20.1250.20">
    <property type="entry name" value="MFS general substrate transporter like domains"/>
    <property type="match status" value="1"/>
</dbReference>
<feature type="transmembrane region" description="Helical" evidence="6">
    <location>
        <begin position="97"/>
        <end position="120"/>
    </location>
</feature>
<evidence type="ECO:0000256" key="1">
    <source>
        <dbReference type="ARBA" id="ARBA00004651"/>
    </source>
</evidence>
<dbReference type="PANTHER" id="PTHR23523">
    <property type="match status" value="1"/>
</dbReference>
<feature type="transmembrane region" description="Helical" evidence="6">
    <location>
        <begin position="244"/>
        <end position="267"/>
    </location>
</feature>
<feature type="transmembrane region" description="Helical" evidence="6">
    <location>
        <begin position="74"/>
        <end position="91"/>
    </location>
</feature>
<evidence type="ECO:0000256" key="2">
    <source>
        <dbReference type="ARBA" id="ARBA00022448"/>
    </source>
</evidence>
<keyword evidence="4 6" id="KW-1133">Transmembrane helix</keyword>
<evidence type="ECO:0000256" key="5">
    <source>
        <dbReference type="ARBA" id="ARBA00023136"/>
    </source>
</evidence>
<dbReference type="Proteomes" id="UP001597180">
    <property type="component" value="Unassembled WGS sequence"/>
</dbReference>
<feature type="transmembrane region" description="Helical" evidence="6">
    <location>
        <begin position="274"/>
        <end position="292"/>
    </location>
</feature>